<dbReference type="KEGG" id="vta:A0866"/>
<dbReference type="EMBL" id="LT960611">
    <property type="protein sequence ID" value="SON48845.1"/>
    <property type="molecule type" value="Genomic_DNA"/>
</dbReference>
<reference evidence="1 2" key="1">
    <citation type="submission" date="2017-10" db="EMBL/GenBank/DDBJ databases">
        <authorList>
            <person name="Banno H."/>
            <person name="Chua N.-H."/>
        </authorList>
    </citation>
    <scope>NUCLEOTIDE SEQUENCE [LARGE SCALE GENOMIC DNA]</scope>
    <source>
        <strain evidence="1">Vibrio tapetis CECT4600</strain>
    </source>
</reference>
<protein>
    <submittedName>
        <fullName evidence="1">Uncharacterized protein</fullName>
    </submittedName>
</protein>
<sequence length="41" mass="4745">MNTNTRVFIDDVKIRMGKQDIEHKLPMRVCRLTARCAGARV</sequence>
<gene>
    <name evidence="1" type="ORF">VTAP4600_A0866</name>
</gene>
<evidence type="ECO:0000313" key="2">
    <source>
        <dbReference type="Proteomes" id="UP000235828"/>
    </source>
</evidence>
<dbReference type="Proteomes" id="UP000235828">
    <property type="component" value="Chromosome A"/>
</dbReference>
<proteinExistence type="predicted"/>
<evidence type="ECO:0000313" key="1">
    <source>
        <dbReference type="EMBL" id="SON48845.1"/>
    </source>
</evidence>
<name>A0A2N8ZAA4_9VIBR</name>
<organism evidence="1 2">
    <name type="scientific">Vibrio tapetis subsp. tapetis</name>
    <dbReference type="NCBI Taxonomy" id="1671868"/>
    <lineage>
        <taxon>Bacteria</taxon>
        <taxon>Pseudomonadati</taxon>
        <taxon>Pseudomonadota</taxon>
        <taxon>Gammaproteobacteria</taxon>
        <taxon>Vibrionales</taxon>
        <taxon>Vibrionaceae</taxon>
        <taxon>Vibrio</taxon>
    </lineage>
</organism>
<accession>A0A2N8ZAA4</accession>
<dbReference type="AlphaFoldDB" id="A0A2N8ZAA4"/>
<keyword evidence="2" id="KW-1185">Reference proteome</keyword>